<dbReference type="PANTHER" id="PTHR34703:SF1">
    <property type="entry name" value="ANTIPORTER SUBUNIT MNHG2-RELATED"/>
    <property type="match status" value="1"/>
</dbReference>
<evidence type="ECO:0000313" key="3">
    <source>
        <dbReference type="EMBL" id="AXI99900.1"/>
    </source>
</evidence>
<evidence type="ECO:0000256" key="1">
    <source>
        <dbReference type="SAM" id="MobiDB-lite"/>
    </source>
</evidence>
<keyword evidence="2" id="KW-0472">Membrane</keyword>
<dbReference type="Pfam" id="PF03334">
    <property type="entry name" value="PhaG_MnhG_YufB"/>
    <property type="match status" value="1"/>
</dbReference>
<dbReference type="AlphaFoldDB" id="A0A345UHE9"/>
<feature type="transmembrane region" description="Helical" evidence="2">
    <location>
        <begin position="63"/>
        <end position="84"/>
    </location>
</feature>
<reference evidence="3 4" key="1">
    <citation type="submission" date="2018-03" db="EMBL/GenBank/DDBJ databases">
        <title>Phenotypic and genomic properties of Cyclonatronum proteinivorum gen. nov., sp. nov., a haloalkaliphilic bacteroidete from soda lakes possessing Na+-translocating rhodopsin.</title>
        <authorList>
            <person name="Toshchakov S.V."/>
            <person name="Korzhenkov A."/>
            <person name="Samarov N.I."/>
            <person name="Kublanov I.V."/>
            <person name="Muntyan M.S."/>
            <person name="Sorokin D.Y."/>
        </authorList>
    </citation>
    <scope>NUCLEOTIDE SEQUENCE [LARGE SCALE GENOMIC DNA]</scope>
    <source>
        <strain evidence="3 4">Omega</strain>
    </source>
</reference>
<sequence>MITELIIAFFLLAGSFFVIVASIGVLRLPDLMMKMHASTKAGTLGAGLILVAVGISFDEISVLTRIVATIIFLLLTAPVAAHLIGRAAYYTGIELWEGTIVDEMNRNGEMSESEASRNATAAQDDAKLNRNVSES</sequence>
<dbReference type="Proteomes" id="UP000254808">
    <property type="component" value="Chromosome"/>
</dbReference>
<feature type="transmembrane region" description="Helical" evidence="2">
    <location>
        <begin position="38"/>
        <end position="57"/>
    </location>
</feature>
<proteinExistence type="predicted"/>
<dbReference type="RefSeq" id="WP_114983228.1">
    <property type="nucleotide sequence ID" value="NZ_CP027806.1"/>
</dbReference>
<dbReference type="EMBL" id="CP027806">
    <property type="protein sequence ID" value="AXI99900.1"/>
    <property type="molecule type" value="Genomic_DNA"/>
</dbReference>
<keyword evidence="2" id="KW-1133">Transmembrane helix</keyword>
<dbReference type="OrthoDB" id="9806575at2"/>
<feature type="region of interest" description="Disordered" evidence="1">
    <location>
        <begin position="107"/>
        <end position="135"/>
    </location>
</feature>
<keyword evidence="4" id="KW-1185">Reference proteome</keyword>
<evidence type="ECO:0000256" key="2">
    <source>
        <dbReference type="SAM" id="Phobius"/>
    </source>
</evidence>
<protein>
    <submittedName>
        <fullName evidence="3">Multisubunit sodium/proton antiporter, MrpG subunit</fullName>
    </submittedName>
</protein>
<evidence type="ECO:0000313" key="4">
    <source>
        <dbReference type="Proteomes" id="UP000254808"/>
    </source>
</evidence>
<feature type="transmembrane region" description="Helical" evidence="2">
    <location>
        <begin position="6"/>
        <end position="26"/>
    </location>
</feature>
<dbReference type="PANTHER" id="PTHR34703">
    <property type="entry name" value="ANTIPORTER SUBUNIT MNHG2-RELATED"/>
    <property type="match status" value="1"/>
</dbReference>
<keyword evidence="2" id="KW-0812">Transmembrane</keyword>
<dbReference type="KEGG" id="cprv:CYPRO_0616"/>
<dbReference type="GO" id="GO:0015385">
    <property type="term" value="F:sodium:proton antiporter activity"/>
    <property type="evidence" value="ECO:0007669"/>
    <property type="project" value="TreeGrafter"/>
</dbReference>
<organism evidence="3 4">
    <name type="scientific">Cyclonatronum proteinivorum</name>
    <dbReference type="NCBI Taxonomy" id="1457365"/>
    <lineage>
        <taxon>Bacteria</taxon>
        <taxon>Pseudomonadati</taxon>
        <taxon>Balneolota</taxon>
        <taxon>Balneolia</taxon>
        <taxon>Balneolales</taxon>
        <taxon>Cyclonatronaceae</taxon>
        <taxon>Cyclonatronum</taxon>
    </lineage>
</organism>
<accession>A0A345UHE9</accession>
<dbReference type="NCBIfam" id="NF009314">
    <property type="entry name" value="PRK12674.1-2"/>
    <property type="match status" value="1"/>
</dbReference>
<dbReference type="InterPro" id="IPR005133">
    <property type="entry name" value="PhaG_MnhG_YufB"/>
</dbReference>
<name>A0A345UHE9_9BACT</name>
<gene>
    <name evidence="3" type="ORF">CYPRO_0616</name>
</gene>
<dbReference type="NCBIfam" id="TIGR01300">
    <property type="entry name" value="CPA3_mnhG_phaG"/>
    <property type="match status" value="1"/>
</dbReference>